<feature type="chain" id="PRO_5025403297" description="Secreted protein" evidence="1">
    <location>
        <begin position="21"/>
        <end position="207"/>
    </location>
</feature>
<reference evidence="2" key="1">
    <citation type="journal article" date="2020" name="Stud. Mycol.">
        <title>101 Dothideomycetes genomes: a test case for predicting lifestyles and emergence of pathogens.</title>
        <authorList>
            <person name="Haridas S."/>
            <person name="Albert R."/>
            <person name="Binder M."/>
            <person name="Bloem J."/>
            <person name="Labutti K."/>
            <person name="Salamov A."/>
            <person name="Andreopoulos B."/>
            <person name="Baker S."/>
            <person name="Barry K."/>
            <person name="Bills G."/>
            <person name="Bluhm B."/>
            <person name="Cannon C."/>
            <person name="Castanera R."/>
            <person name="Culley D."/>
            <person name="Daum C."/>
            <person name="Ezra D."/>
            <person name="Gonzalez J."/>
            <person name="Henrissat B."/>
            <person name="Kuo A."/>
            <person name="Liang C."/>
            <person name="Lipzen A."/>
            <person name="Lutzoni F."/>
            <person name="Magnuson J."/>
            <person name="Mondo S."/>
            <person name="Nolan M."/>
            <person name="Ohm R."/>
            <person name="Pangilinan J."/>
            <person name="Park H.-J."/>
            <person name="Ramirez L."/>
            <person name="Alfaro M."/>
            <person name="Sun H."/>
            <person name="Tritt A."/>
            <person name="Yoshinaga Y."/>
            <person name="Zwiers L.-H."/>
            <person name="Turgeon B."/>
            <person name="Goodwin S."/>
            <person name="Spatafora J."/>
            <person name="Crous P."/>
            <person name="Grigoriev I."/>
        </authorList>
    </citation>
    <scope>NUCLEOTIDE SEQUENCE</scope>
    <source>
        <strain evidence="2">CBS 675.92</strain>
    </source>
</reference>
<protein>
    <recommendedName>
        <fullName evidence="4">Secreted protein</fullName>
    </recommendedName>
</protein>
<name>A0A6A5TB31_9PLEO</name>
<gene>
    <name evidence="2" type="ORF">CC80DRAFT_510978</name>
</gene>
<keyword evidence="1" id="KW-0732">Signal</keyword>
<organism evidence="2 3">
    <name type="scientific">Byssothecium circinans</name>
    <dbReference type="NCBI Taxonomy" id="147558"/>
    <lineage>
        <taxon>Eukaryota</taxon>
        <taxon>Fungi</taxon>
        <taxon>Dikarya</taxon>
        <taxon>Ascomycota</taxon>
        <taxon>Pezizomycotina</taxon>
        <taxon>Dothideomycetes</taxon>
        <taxon>Pleosporomycetidae</taxon>
        <taxon>Pleosporales</taxon>
        <taxon>Massarineae</taxon>
        <taxon>Massarinaceae</taxon>
        <taxon>Byssothecium</taxon>
    </lineage>
</organism>
<feature type="signal peptide" evidence="1">
    <location>
        <begin position="1"/>
        <end position="20"/>
    </location>
</feature>
<proteinExistence type="predicted"/>
<dbReference type="EMBL" id="ML977046">
    <property type="protein sequence ID" value="KAF1948882.1"/>
    <property type="molecule type" value="Genomic_DNA"/>
</dbReference>
<keyword evidence="3" id="KW-1185">Reference proteome</keyword>
<evidence type="ECO:0008006" key="4">
    <source>
        <dbReference type="Google" id="ProtNLM"/>
    </source>
</evidence>
<dbReference type="AlphaFoldDB" id="A0A6A5TB31"/>
<evidence type="ECO:0000256" key="1">
    <source>
        <dbReference type="SAM" id="SignalP"/>
    </source>
</evidence>
<evidence type="ECO:0000313" key="3">
    <source>
        <dbReference type="Proteomes" id="UP000800035"/>
    </source>
</evidence>
<sequence length="207" mass="22499">MRFSTILSTLLASLAIGVGANPVPFDQTVSLVSRADEKSALYTAAEKAVGGPLDPTKDYAFELRWDLGHDPTDTKKSRVGYDHVAVLVGKATAAPIKGGKNKGSQKRTFNGHFVDLVAYGAKNDKARLHGPTDVTDARGIWDYQSLKFIKQTTKGSKTALKKSGEDYFKQANKVVYNTVDNSCVSFKDYVVGKLFRSITGWSGVKCL</sequence>
<accession>A0A6A5TB31</accession>
<evidence type="ECO:0000313" key="2">
    <source>
        <dbReference type="EMBL" id="KAF1948882.1"/>
    </source>
</evidence>
<dbReference type="Proteomes" id="UP000800035">
    <property type="component" value="Unassembled WGS sequence"/>
</dbReference>